<feature type="domain" description="CobQ/CobB/MinD/ParA nucleotide binding" evidence="1">
    <location>
        <begin position="8"/>
        <end position="126"/>
    </location>
</feature>
<dbReference type="PANTHER" id="PTHR13696">
    <property type="entry name" value="P-LOOP CONTAINING NUCLEOSIDE TRIPHOSPHATE HYDROLASE"/>
    <property type="match status" value="1"/>
</dbReference>
<dbReference type="Proteomes" id="UP000887104">
    <property type="component" value="Unassembled WGS sequence"/>
</dbReference>
<organism evidence="2 3">
    <name type="scientific">Shewanella sairae</name>
    <dbReference type="NCBI Taxonomy" id="190310"/>
    <lineage>
        <taxon>Bacteria</taxon>
        <taxon>Pseudomonadati</taxon>
        <taxon>Pseudomonadota</taxon>
        <taxon>Gammaproteobacteria</taxon>
        <taxon>Alteromonadales</taxon>
        <taxon>Shewanellaceae</taxon>
        <taxon>Shewanella</taxon>
    </lineage>
</organism>
<accession>A0ABQ4PRD9</accession>
<comment type="caution">
    <text evidence="2">The sequence shown here is derived from an EMBL/GenBank/DDBJ whole genome shotgun (WGS) entry which is preliminary data.</text>
</comment>
<dbReference type="Gene3D" id="3.40.50.300">
    <property type="entry name" value="P-loop containing nucleotide triphosphate hydrolases"/>
    <property type="match status" value="1"/>
</dbReference>
<evidence type="ECO:0000313" key="2">
    <source>
        <dbReference type="EMBL" id="GIU52114.1"/>
    </source>
</evidence>
<dbReference type="InterPro" id="IPR027417">
    <property type="entry name" value="P-loop_NTPase"/>
</dbReference>
<dbReference type="Pfam" id="PF01656">
    <property type="entry name" value="CbiA"/>
    <property type="match status" value="1"/>
</dbReference>
<protein>
    <recommendedName>
        <fullName evidence="1">CobQ/CobB/MinD/ParA nucleotide binding domain-containing protein</fullName>
    </recommendedName>
</protein>
<name>A0ABQ4PRD9_9GAMM</name>
<dbReference type="CDD" id="cd02042">
    <property type="entry name" value="ParAB_family"/>
    <property type="match status" value="1"/>
</dbReference>
<sequence length="193" mass="21578">MDSLMKLISVWSRKGGASKTTLALNLAGLASSKGLKVLLIDDDPQGSSTWLAERGRLPFEVMSSWPNERPTEFDVVFVDYPPRTDDTPAGDTVIIPYRPTALDFSAVSSFITKLSETKKVIEVVTQLDRRLKEPMEFAIDKKSKGAHWMVNRSVYQRAASEATTVFDPNFSNISGSREARTELEIIFREAMNE</sequence>
<keyword evidence="3" id="KW-1185">Reference proteome</keyword>
<gene>
    <name evidence="2" type="ORF">TUM4438_43960</name>
</gene>
<proteinExistence type="predicted"/>
<dbReference type="EMBL" id="BPEY01000154">
    <property type="protein sequence ID" value="GIU52114.1"/>
    <property type="molecule type" value="Genomic_DNA"/>
</dbReference>
<dbReference type="PANTHER" id="PTHR13696:SF96">
    <property type="entry name" value="COBQ_COBB_MIND_PARA NUCLEOTIDE BINDING DOMAIN-CONTAINING PROTEIN"/>
    <property type="match status" value="1"/>
</dbReference>
<dbReference type="SUPFAM" id="SSF52540">
    <property type="entry name" value="P-loop containing nucleoside triphosphate hydrolases"/>
    <property type="match status" value="1"/>
</dbReference>
<evidence type="ECO:0000259" key="1">
    <source>
        <dbReference type="Pfam" id="PF01656"/>
    </source>
</evidence>
<evidence type="ECO:0000313" key="3">
    <source>
        <dbReference type="Proteomes" id="UP000887104"/>
    </source>
</evidence>
<dbReference type="InterPro" id="IPR050678">
    <property type="entry name" value="DNA_Partitioning_ATPase"/>
</dbReference>
<reference evidence="2" key="1">
    <citation type="submission" date="2021-05" db="EMBL/GenBank/DDBJ databases">
        <title>Molecular characterization for Shewanella algae harboring chromosomal blaOXA-55-like strains isolated from clinical and environment sample.</title>
        <authorList>
            <person name="Ohama Y."/>
            <person name="Aoki K."/>
            <person name="Harada S."/>
            <person name="Moriya K."/>
            <person name="Ishii Y."/>
            <person name="Tateda K."/>
        </authorList>
    </citation>
    <scope>NUCLEOTIDE SEQUENCE</scope>
    <source>
        <strain evidence="2">JCM 11563</strain>
    </source>
</reference>
<dbReference type="InterPro" id="IPR002586">
    <property type="entry name" value="CobQ/CobB/MinD/ParA_Nub-bd_dom"/>
</dbReference>